<dbReference type="Proteomes" id="UP000199024">
    <property type="component" value="Unassembled WGS sequence"/>
</dbReference>
<sequence length="329" mass="37860">MKIHLVGLRQECYDAMLRIVASAEPKLHTLVDDPESADLILFVGGWHERGRGVVDSPLPRRYPEKTFIYSDDDGFVPLLPGLYAAAERPRWIDWKRYKGAPYINRFNPFVGPMDVEKRYLLSFAGGSTSLLRKRIYKSKFRRPDVLIENTSHYYHWDPSQPGREERQKKYAETIAASRFGLCPRGGSAGSIRLFEVMEMGVAPVVMADGYLPPEGPDWESFALMVPEKKLGELEALVVAHEGENVERGRLARAAFEQWFAPEVAFNHLIAAVVRVRDEKRISERWVQPFWKYMLWKQQLRNQVRGWVKAAVLLGFRLIGKQVPFAMNRP</sequence>
<keyword evidence="3" id="KW-1185">Reference proteome</keyword>
<proteinExistence type="predicted"/>
<evidence type="ECO:0000313" key="3">
    <source>
        <dbReference type="Proteomes" id="UP000199024"/>
    </source>
</evidence>
<organism evidence="2 3">
    <name type="scientific">Granulicella pectinivorans</name>
    <dbReference type="NCBI Taxonomy" id="474950"/>
    <lineage>
        <taxon>Bacteria</taxon>
        <taxon>Pseudomonadati</taxon>
        <taxon>Acidobacteriota</taxon>
        <taxon>Terriglobia</taxon>
        <taxon>Terriglobales</taxon>
        <taxon>Acidobacteriaceae</taxon>
        <taxon>Granulicella</taxon>
    </lineage>
</organism>
<dbReference type="AlphaFoldDB" id="A0A1I6M1A2"/>
<evidence type="ECO:0000313" key="2">
    <source>
        <dbReference type="EMBL" id="SFS09481.1"/>
    </source>
</evidence>
<dbReference type="EMBL" id="FOZL01000001">
    <property type="protein sequence ID" value="SFS09481.1"/>
    <property type="molecule type" value="Genomic_DNA"/>
</dbReference>
<dbReference type="STRING" id="474950.SAMN05421771_1653"/>
<dbReference type="InterPro" id="IPR040911">
    <property type="entry name" value="Exostosin_GT47"/>
</dbReference>
<gene>
    <name evidence="2" type="ORF">SAMN05421771_1653</name>
</gene>
<feature type="domain" description="Exostosin GT47" evidence="1">
    <location>
        <begin position="101"/>
        <end position="236"/>
    </location>
</feature>
<dbReference type="PANTHER" id="PTHR11062">
    <property type="entry name" value="EXOSTOSIN HEPARAN SULFATE GLYCOSYLTRANSFERASE -RELATED"/>
    <property type="match status" value="1"/>
</dbReference>
<dbReference type="OrthoDB" id="190677at2"/>
<accession>A0A1I6M1A2</accession>
<protein>
    <submittedName>
        <fullName evidence="2">Exostosin family protein</fullName>
    </submittedName>
</protein>
<name>A0A1I6M1A2_9BACT</name>
<dbReference type="GO" id="GO:0016757">
    <property type="term" value="F:glycosyltransferase activity"/>
    <property type="evidence" value="ECO:0007669"/>
    <property type="project" value="InterPro"/>
</dbReference>
<dbReference type="Pfam" id="PF03016">
    <property type="entry name" value="Exostosin_GT47"/>
    <property type="match status" value="1"/>
</dbReference>
<dbReference type="RefSeq" id="WP_089838318.1">
    <property type="nucleotide sequence ID" value="NZ_FOZL01000001.1"/>
</dbReference>
<evidence type="ECO:0000259" key="1">
    <source>
        <dbReference type="Pfam" id="PF03016"/>
    </source>
</evidence>
<dbReference type="InterPro" id="IPR004263">
    <property type="entry name" value="Exostosin"/>
</dbReference>
<reference evidence="2 3" key="1">
    <citation type="submission" date="2016-10" db="EMBL/GenBank/DDBJ databases">
        <authorList>
            <person name="de Groot N.N."/>
        </authorList>
    </citation>
    <scope>NUCLEOTIDE SEQUENCE [LARGE SCALE GENOMIC DNA]</scope>
    <source>
        <strain evidence="2 3">DSM 21001</strain>
    </source>
</reference>